<dbReference type="EMBL" id="GGEC01041030">
    <property type="protein sequence ID" value="MBX21514.1"/>
    <property type="molecule type" value="Transcribed_RNA"/>
</dbReference>
<protein>
    <submittedName>
        <fullName evidence="1">Uncharacterized protein</fullName>
    </submittedName>
</protein>
<accession>A0A2P2LU73</accession>
<dbReference type="AlphaFoldDB" id="A0A2P2LU73"/>
<sequence length="75" mass="8249">MPPPLRSASIFLIVHHSTTFRVDLLVPSELNVGLLTVCNFCHNVSKTSTNIYAKNKSTTAKLPVAPSRNRPIHVP</sequence>
<name>A0A2P2LU73_RHIMU</name>
<organism evidence="1">
    <name type="scientific">Rhizophora mucronata</name>
    <name type="common">Asiatic mangrove</name>
    <dbReference type="NCBI Taxonomy" id="61149"/>
    <lineage>
        <taxon>Eukaryota</taxon>
        <taxon>Viridiplantae</taxon>
        <taxon>Streptophyta</taxon>
        <taxon>Embryophyta</taxon>
        <taxon>Tracheophyta</taxon>
        <taxon>Spermatophyta</taxon>
        <taxon>Magnoliopsida</taxon>
        <taxon>eudicotyledons</taxon>
        <taxon>Gunneridae</taxon>
        <taxon>Pentapetalae</taxon>
        <taxon>rosids</taxon>
        <taxon>fabids</taxon>
        <taxon>Malpighiales</taxon>
        <taxon>Rhizophoraceae</taxon>
        <taxon>Rhizophora</taxon>
    </lineage>
</organism>
<proteinExistence type="predicted"/>
<reference evidence="1" key="1">
    <citation type="submission" date="2018-02" db="EMBL/GenBank/DDBJ databases">
        <title>Rhizophora mucronata_Transcriptome.</title>
        <authorList>
            <person name="Meera S.P."/>
            <person name="Sreeshan A."/>
            <person name="Augustine A."/>
        </authorList>
    </citation>
    <scope>NUCLEOTIDE SEQUENCE</scope>
    <source>
        <tissue evidence="1">Leaf</tissue>
    </source>
</reference>
<evidence type="ECO:0000313" key="1">
    <source>
        <dbReference type="EMBL" id="MBX21514.1"/>
    </source>
</evidence>